<accession>A0A8J3GM19</accession>
<dbReference type="EMBL" id="BMZQ01000004">
    <property type="protein sequence ID" value="GHD21944.1"/>
    <property type="molecule type" value="Genomic_DNA"/>
</dbReference>
<dbReference type="Pfam" id="PF02563">
    <property type="entry name" value="Poly_export"/>
    <property type="match status" value="1"/>
</dbReference>
<evidence type="ECO:0000313" key="6">
    <source>
        <dbReference type="Proteomes" id="UP000630142"/>
    </source>
</evidence>
<evidence type="ECO:0000259" key="2">
    <source>
        <dbReference type="Pfam" id="PF02563"/>
    </source>
</evidence>
<proteinExistence type="predicted"/>
<reference evidence="5" key="2">
    <citation type="submission" date="2020-09" db="EMBL/GenBank/DDBJ databases">
        <authorList>
            <person name="Sun Q."/>
            <person name="Kim S."/>
        </authorList>
    </citation>
    <scope>NUCLEOTIDE SEQUENCE</scope>
    <source>
        <strain evidence="5">KCTC 42249</strain>
    </source>
</reference>
<dbReference type="InterPro" id="IPR058781">
    <property type="entry name" value="HH_AprE-like"/>
</dbReference>
<dbReference type="InterPro" id="IPR019554">
    <property type="entry name" value="Soluble_ligand-bd"/>
</dbReference>
<evidence type="ECO:0000313" key="5">
    <source>
        <dbReference type="EMBL" id="GHD21944.1"/>
    </source>
</evidence>
<feature type="domain" description="Polysaccharide export protein N-terminal" evidence="2">
    <location>
        <begin position="44"/>
        <end position="128"/>
    </location>
</feature>
<name>A0A8J3GM19_9HYPH</name>
<organism evidence="5 6">
    <name type="scientific">Tianweitania populi</name>
    <dbReference type="NCBI Taxonomy" id="1607949"/>
    <lineage>
        <taxon>Bacteria</taxon>
        <taxon>Pseudomonadati</taxon>
        <taxon>Pseudomonadota</taxon>
        <taxon>Alphaproteobacteria</taxon>
        <taxon>Hyphomicrobiales</taxon>
        <taxon>Phyllobacteriaceae</taxon>
        <taxon>Tianweitania</taxon>
    </lineage>
</organism>
<dbReference type="PANTHER" id="PTHR33619:SF3">
    <property type="entry name" value="POLYSACCHARIDE EXPORT PROTEIN GFCE-RELATED"/>
    <property type="match status" value="1"/>
</dbReference>
<sequence length="460" mass="49094">MVAISAPLKRQVLGGALVAACHRPAVYAAALLCFSGIVSAPALADGYRLGPQDKLRIRVLEWIAAKGTYQTWEALDGDYTVSEAGTISMPLLGAVPAAGKSAEELGSEVGLLMQKTTGLQTAPVASVEVSQFRPVYVSGAVSKPGEYPWRPGMDVTKAISLAGGRQRPFETSQRPERDVITQMGVITSIDLEIVRMLARRARLSAEAADAADIAFPQPITSHATGNQIMAEERAILGSRREKLARQVAAIDALKGLLQTEIDTLGAKTHVLERQLESSKSELASVTGLVKQGIAPANRQFEMDRVLGNIQAQQLDLATSLVRARQGIANAERDKIALVEDQRLQVARDIQDTQASIDQLGERRLTAERLVFEASSIAARGSIEAFLNQQSNFKMTIARTVEGKTVRLTASADTPVMADDVVEIVEMPPVEASVGAITTQPFAVPAAPALDNQTDVAGGQE</sequence>
<dbReference type="Gene3D" id="3.30.1950.10">
    <property type="entry name" value="wza like domain"/>
    <property type="match status" value="1"/>
</dbReference>
<dbReference type="AlphaFoldDB" id="A0A8J3GM19"/>
<dbReference type="PANTHER" id="PTHR33619">
    <property type="entry name" value="POLYSACCHARIDE EXPORT PROTEIN GFCE-RELATED"/>
    <property type="match status" value="1"/>
</dbReference>
<gene>
    <name evidence="5" type="ORF">GCM10016234_35780</name>
</gene>
<evidence type="ECO:0000256" key="1">
    <source>
        <dbReference type="ARBA" id="ARBA00022729"/>
    </source>
</evidence>
<feature type="domain" description="AprE-like long alpha-helical hairpin" evidence="4">
    <location>
        <begin position="191"/>
        <end position="367"/>
    </location>
</feature>
<dbReference type="Pfam" id="PF10531">
    <property type="entry name" value="SLBB"/>
    <property type="match status" value="1"/>
</dbReference>
<keyword evidence="6" id="KW-1185">Reference proteome</keyword>
<protein>
    <submittedName>
        <fullName evidence="5">Sugar ABC transporter substrate-binding protein</fullName>
    </submittedName>
</protein>
<dbReference type="Pfam" id="PF25994">
    <property type="entry name" value="HH_AprE"/>
    <property type="match status" value="1"/>
</dbReference>
<dbReference type="InterPro" id="IPR049712">
    <property type="entry name" value="Poly_export"/>
</dbReference>
<evidence type="ECO:0000259" key="3">
    <source>
        <dbReference type="Pfam" id="PF10531"/>
    </source>
</evidence>
<reference evidence="5" key="1">
    <citation type="journal article" date="2014" name="Int. J. Syst. Evol. Microbiol.">
        <title>Complete genome sequence of Corynebacterium casei LMG S-19264T (=DSM 44701T), isolated from a smear-ripened cheese.</title>
        <authorList>
            <consortium name="US DOE Joint Genome Institute (JGI-PGF)"/>
            <person name="Walter F."/>
            <person name="Albersmeier A."/>
            <person name="Kalinowski J."/>
            <person name="Ruckert C."/>
        </authorList>
    </citation>
    <scope>NUCLEOTIDE SEQUENCE</scope>
    <source>
        <strain evidence="5">KCTC 42249</strain>
    </source>
</reference>
<dbReference type="InterPro" id="IPR003715">
    <property type="entry name" value="Poly_export_N"/>
</dbReference>
<dbReference type="GO" id="GO:0015159">
    <property type="term" value="F:polysaccharide transmembrane transporter activity"/>
    <property type="evidence" value="ECO:0007669"/>
    <property type="project" value="InterPro"/>
</dbReference>
<dbReference type="RefSeq" id="WP_189506627.1">
    <property type="nucleotide sequence ID" value="NZ_BMZQ01000004.1"/>
</dbReference>
<evidence type="ECO:0000259" key="4">
    <source>
        <dbReference type="Pfam" id="PF25994"/>
    </source>
</evidence>
<comment type="caution">
    <text evidence="5">The sequence shown here is derived from an EMBL/GenBank/DDBJ whole genome shotgun (WGS) entry which is preliminary data.</text>
</comment>
<keyword evidence="1" id="KW-0732">Signal</keyword>
<feature type="domain" description="Soluble ligand binding" evidence="3">
    <location>
        <begin position="135"/>
        <end position="165"/>
    </location>
</feature>
<dbReference type="Proteomes" id="UP000630142">
    <property type="component" value="Unassembled WGS sequence"/>
</dbReference>